<dbReference type="Gene3D" id="1.10.150.20">
    <property type="entry name" value="5' to 3' exonuclease, C-terminal subdomain"/>
    <property type="match status" value="1"/>
</dbReference>
<dbReference type="GO" id="GO:0070522">
    <property type="term" value="C:ERCC4-ERCC1 complex"/>
    <property type="evidence" value="ECO:0007669"/>
    <property type="project" value="TreeGrafter"/>
</dbReference>
<evidence type="ECO:0000256" key="2">
    <source>
        <dbReference type="ARBA" id="ARBA00008283"/>
    </source>
</evidence>
<keyword evidence="5" id="KW-0234">DNA repair</keyword>
<dbReference type="NCBIfam" id="TIGR00597">
    <property type="entry name" value="rad10"/>
    <property type="match status" value="1"/>
</dbReference>
<dbReference type="CDD" id="cd22325">
    <property type="entry name" value="ERCC1_C-like"/>
    <property type="match status" value="1"/>
</dbReference>
<dbReference type="PANTHER" id="PTHR12749:SF0">
    <property type="entry name" value="DNA EXCISION REPAIR PROTEIN ERCC-1"/>
    <property type="match status" value="1"/>
</dbReference>
<sequence length="339" mass="38254">MSGKSKISNPYAKSAPKSNASKNPTVTTKSRIQESRSKSKRDMSTSVSGNVDANVSFSQAFESMEQSQHFRTTMSEVREQSAREAAAKQATMTSEELMSAYPHVLLVSTKQRGNGILRYVRNVPIQYVQIVPDYLCGPNRCALFLSFKYHNLHPQYIYRRIKELKSDYDLRLLLCLVDVEDNESILSVLNKTCCVNNMTLILAWSEEEAARYLETFKAFEGKDASSIQKKKEVTFPEQVADVLGCIRSVNKTDAATLTNQFKNVRSVMNASVDDIRQCPGIGEKKARRLYDAFNKPFSGVMAKKRKEERELSAVSNDKEGILPKNEDVEDKQLEQSEEG</sequence>
<protein>
    <recommendedName>
        <fullName evidence="8">ERCC1-like central domain-containing protein</fullName>
    </recommendedName>
</protein>
<dbReference type="FunFam" id="3.40.50.10130:FF:000001">
    <property type="entry name" value="DNA excision repair protein ERCC-1"/>
    <property type="match status" value="1"/>
</dbReference>
<dbReference type="GO" id="GO:0000110">
    <property type="term" value="C:nucleotide-excision repair factor 1 complex"/>
    <property type="evidence" value="ECO:0007669"/>
    <property type="project" value="TreeGrafter"/>
</dbReference>
<gene>
    <name evidence="9" type="ORF">CTEN210_17008</name>
</gene>
<proteinExistence type="inferred from homology"/>
<dbReference type="PANTHER" id="PTHR12749">
    <property type="entry name" value="EXCISION REPAIR CROSS-COMPLEMENTING 1 ERCC1"/>
    <property type="match status" value="1"/>
</dbReference>
<organism evidence="9 10">
    <name type="scientific">Chaetoceros tenuissimus</name>
    <dbReference type="NCBI Taxonomy" id="426638"/>
    <lineage>
        <taxon>Eukaryota</taxon>
        <taxon>Sar</taxon>
        <taxon>Stramenopiles</taxon>
        <taxon>Ochrophyta</taxon>
        <taxon>Bacillariophyta</taxon>
        <taxon>Coscinodiscophyceae</taxon>
        <taxon>Chaetocerotophycidae</taxon>
        <taxon>Chaetocerotales</taxon>
        <taxon>Chaetocerotaceae</taxon>
        <taxon>Chaetoceros</taxon>
    </lineage>
</organism>
<dbReference type="GO" id="GO:0006312">
    <property type="term" value="P:mitotic recombination"/>
    <property type="evidence" value="ECO:0007669"/>
    <property type="project" value="TreeGrafter"/>
</dbReference>
<dbReference type="InterPro" id="IPR047260">
    <property type="entry name" value="ERCC1-like_central_dom"/>
</dbReference>
<reference evidence="9 10" key="1">
    <citation type="journal article" date="2021" name="Sci. Rep.">
        <title>The genome of the diatom Chaetoceros tenuissimus carries an ancient integrated fragment of an extant virus.</title>
        <authorList>
            <person name="Hongo Y."/>
            <person name="Kimura K."/>
            <person name="Takaki Y."/>
            <person name="Yoshida Y."/>
            <person name="Baba S."/>
            <person name="Kobayashi G."/>
            <person name="Nagasaki K."/>
            <person name="Hano T."/>
            <person name="Tomaru Y."/>
        </authorList>
    </citation>
    <scope>NUCLEOTIDE SEQUENCE [LARGE SCALE GENOMIC DNA]</scope>
    <source>
        <strain evidence="9 10">NIES-3715</strain>
    </source>
</reference>
<feature type="compositionally biased region" description="Basic and acidic residues" evidence="7">
    <location>
        <begin position="31"/>
        <end position="43"/>
    </location>
</feature>
<evidence type="ECO:0000256" key="4">
    <source>
        <dbReference type="ARBA" id="ARBA00023125"/>
    </source>
</evidence>
<dbReference type="InterPro" id="IPR011335">
    <property type="entry name" value="Restrct_endonuc-II-like"/>
</dbReference>
<dbReference type="GO" id="GO:0003684">
    <property type="term" value="F:damaged DNA binding"/>
    <property type="evidence" value="ECO:0007669"/>
    <property type="project" value="InterPro"/>
</dbReference>
<evidence type="ECO:0000313" key="9">
    <source>
        <dbReference type="EMBL" id="GFH60532.1"/>
    </source>
</evidence>
<dbReference type="InterPro" id="IPR010994">
    <property type="entry name" value="RuvA_2-like"/>
</dbReference>
<comment type="caution">
    <text evidence="9">The sequence shown here is derived from an EMBL/GenBank/DDBJ whole genome shotgun (WGS) entry which is preliminary data.</text>
</comment>
<dbReference type="GO" id="GO:0070914">
    <property type="term" value="P:UV-damage excision repair"/>
    <property type="evidence" value="ECO:0007669"/>
    <property type="project" value="TreeGrafter"/>
</dbReference>
<feature type="domain" description="ERCC1-like central" evidence="8">
    <location>
        <begin position="105"/>
        <end position="217"/>
    </location>
</feature>
<dbReference type="Gene3D" id="3.40.50.10130">
    <property type="match status" value="1"/>
</dbReference>
<evidence type="ECO:0000256" key="5">
    <source>
        <dbReference type="ARBA" id="ARBA00023204"/>
    </source>
</evidence>
<dbReference type="EMBL" id="BLLK01000069">
    <property type="protein sequence ID" value="GFH60532.1"/>
    <property type="molecule type" value="Genomic_DNA"/>
</dbReference>
<comment type="subcellular location">
    <subcellularLocation>
        <location evidence="1">Nucleus</location>
    </subcellularLocation>
</comment>
<keyword evidence="10" id="KW-1185">Reference proteome</keyword>
<keyword evidence="6" id="KW-0539">Nucleus</keyword>
<dbReference type="Pfam" id="PF14520">
    <property type="entry name" value="HHH_5"/>
    <property type="match status" value="1"/>
</dbReference>
<dbReference type="GO" id="GO:0003697">
    <property type="term" value="F:single-stranded DNA binding"/>
    <property type="evidence" value="ECO:0007669"/>
    <property type="project" value="TreeGrafter"/>
</dbReference>
<evidence type="ECO:0000313" key="10">
    <source>
        <dbReference type="Proteomes" id="UP001054902"/>
    </source>
</evidence>
<accession>A0AAD3DAN9</accession>
<feature type="compositionally biased region" description="Polar residues" evidence="7">
    <location>
        <begin position="16"/>
        <end position="30"/>
    </location>
</feature>
<evidence type="ECO:0000259" key="8">
    <source>
        <dbReference type="Pfam" id="PF03834"/>
    </source>
</evidence>
<evidence type="ECO:0000256" key="6">
    <source>
        <dbReference type="ARBA" id="ARBA00023242"/>
    </source>
</evidence>
<dbReference type="GO" id="GO:0006302">
    <property type="term" value="P:double-strand break repair"/>
    <property type="evidence" value="ECO:0007669"/>
    <property type="project" value="UniProtKB-ARBA"/>
</dbReference>
<keyword evidence="4" id="KW-0238">DNA-binding</keyword>
<dbReference type="AlphaFoldDB" id="A0AAD3DAN9"/>
<evidence type="ECO:0000256" key="1">
    <source>
        <dbReference type="ARBA" id="ARBA00004123"/>
    </source>
</evidence>
<keyword evidence="3" id="KW-0227">DNA damage</keyword>
<dbReference type="Pfam" id="PF03834">
    <property type="entry name" value="Rad10"/>
    <property type="match status" value="1"/>
</dbReference>
<dbReference type="SUPFAM" id="SSF47781">
    <property type="entry name" value="RuvA domain 2-like"/>
    <property type="match status" value="1"/>
</dbReference>
<dbReference type="Proteomes" id="UP001054902">
    <property type="component" value="Unassembled WGS sequence"/>
</dbReference>
<evidence type="ECO:0000256" key="3">
    <source>
        <dbReference type="ARBA" id="ARBA00022763"/>
    </source>
</evidence>
<comment type="similarity">
    <text evidence="2">Belongs to the ERCC1/RAD10/SWI10 family.</text>
</comment>
<name>A0AAD3DAN9_9STRA</name>
<dbReference type="InterPro" id="IPR004579">
    <property type="entry name" value="ERCC1/RAD10/SWI10"/>
</dbReference>
<evidence type="ECO:0000256" key="7">
    <source>
        <dbReference type="SAM" id="MobiDB-lite"/>
    </source>
</evidence>
<feature type="region of interest" description="Disordered" evidence="7">
    <location>
        <begin position="1"/>
        <end position="49"/>
    </location>
</feature>
<feature type="region of interest" description="Disordered" evidence="7">
    <location>
        <begin position="305"/>
        <end position="339"/>
    </location>
</feature>
<dbReference type="SUPFAM" id="SSF52980">
    <property type="entry name" value="Restriction endonuclease-like"/>
    <property type="match status" value="1"/>
</dbReference>